<evidence type="ECO:0000256" key="4">
    <source>
        <dbReference type="ARBA" id="ARBA00023136"/>
    </source>
</evidence>
<evidence type="ECO:0000256" key="3">
    <source>
        <dbReference type="ARBA" id="ARBA00022989"/>
    </source>
</evidence>
<keyword evidence="7" id="KW-1185">Reference proteome</keyword>
<dbReference type="PANTHER" id="PTHR11785:SF402">
    <property type="entry name" value="AMINO ACID TRANSPORTER (EUROFUNG)"/>
    <property type="match status" value="1"/>
</dbReference>
<name>A0A9P4V281_9PLEO</name>
<gene>
    <name evidence="6" type="ORF">EJ04DRAFT_394825</name>
</gene>
<reference evidence="6" key="1">
    <citation type="journal article" date="2020" name="Stud. Mycol.">
        <title>101 Dothideomycetes genomes: a test case for predicting lifestyles and emergence of pathogens.</title>
        <authorList>
            <person name="Haridas S."/>
            <person name="Albert R."/>
            <person name="Binder M."/>
            <person name="Bloem J."/>
            <person name="Labutti K."/>
            <person name="Salamov A."/>
            <person name="Andreopoulos B."/>
            <person name="Baker S."/>
            <person name="Barry K."/>
            <person name="Bills G."/>
            <person name="Bluhm B."/>
            <person name="Cannon C."/>
            <person name="Castanera R."/>
            <person name="Culley D."/>
            <person name="Daum C."/>
            <person name="Ezra D."/>
            <person name="Gonzalez J."/>
            <person name="Henrissat B."/>
            <person name="Kuo A."/>
            <person name="Liang C."/>
            <person name="Lipzen A."/>
            <person name="Lutzoni F."/>
            <person name="Magnuson J."/>
            <person name="Mondo S."/>
            <person name="Nolan M."/>
            <person name="Ohm R."/>
            <person name="Pangilinan J."/>
            <person name="Park H.-J."/>
            <person name="Ramirez L."/>
            <person name="Alfaro M."/>
            <person name="Sun H."/>
            <person name="Tritt A."/>
            <person name="Yoshinaga Y."/>
            <person name="Zwiers L.-H."/>
            <person name="Turgeon B."/>
            <person name="Goodwin S."/>
            <person name="Spatafora J."/>
            <person name="Crous P."/>
            <person name="Grigoriev I."/>
        </authorList>
    </citation>
    <scope>NUCLEOTIDE SEQUENCE</scope>
    <source>
        <strain evidence="6">CBS 125425</strain>
    </source>
</reference>
<protein>
    <submittedName>
        <fullName evidence="6">Amino acid transporter</fullName>
    </submittedName>
</protein>
<feature type="transmembrane region" description="Helical" evidence="5">
    <location>
        <begin position="448"/>
        <end position="475"/>
    </location>
</feature>
<feature type="transmembrane region" description="Helical" evidence="5">
    <location>
        <begin position="78"/>
        <end position="108"/>
    </location>
</feature>
<feature type="transmembrane region" description="Helical" evidence="5">
    <location>
        <begin position="152"/>
        <end position="177"/>
    </location>
</feature>
<feature type="transmembrane region" description="Helical" evidence="5">
    <location>
        <begin position="120"/>
        <end position="140"/>
    </location>
</feature>
<dbReference type="PIRSF" id="PIRSF006060">
    <property type="entry name" value="AA_transporter"/>
    <property type="match status" value="1"/>
</dbReference>
<dbReference type="PANTHER" id="PTHR11785">
    <property type="entry name" value="AMINO ACID TRANSPORTER"/>
    <property type="match status" value="1"/>
</dbReference>
<evidence type="ECO:0000256" key="5">
    <source>
        <dbReference type="SAM" id="Phobius"/>
    </source>
</evidence>
<sequence>MSFYDAFALLVSLQVGSGVFSSPSQVNNHSPSPGVSLVIWIVCGVIAWAGAASFAELGAAMPINGGMQEYLNDIYGSYMAFLASWIWIFAVKPSSMAILSIIFAKYWIEVFADAAHQDAYLLNKFIALAALATIILFNAISMRATSRMASLFLFMKLFTVFLLIVCCLVFVLFGLHLGTDQPNVDWKNRKWFAVQEMVPDTSSIDWNTATTWAKVGEITMALYAGLWAYAGWDNANMVAGEMQNAAKELPAAIHTAVPAVITCFLLANLSYYILIPWDEIGKSDTVAEMAGQKVLGKFGSVVFALLVSAACLGSININVFTTARLTASAVDKRYLPQQLKENVDEHETQPMETTERLESAQRRKSLLRVAVTSLFGEGPFWRTPIKSMLFNGATTTIYILLGTFGALVTFIGIAEYVFFFITVLGLLKLRLKRPLLVRPYKPFVGTPLIFAVTSLILVIRGALAAPIQSLLIALLL</sequence>
<evidence type="ECO:0000313" key="6">
    <source>
        <dbReference type="EMBL" id="KAF2733873.1"/>
    </source>
</evidence>
<dbReference type="GO" id="GO:0016020">
    <property type="term" value="C:membrane"/>
    <property type="evidence" value="ECO:0007669"/>
    <property type="project" value="UniProtKB-SubCell"/>
</dbReference>
<proteinExistence type="predicted"/>
<dbReference type="InterPro" id="IPR002293">
    <property type="entry name" value="AA/rel_permease1"/>
</dbReference>
<dbReference type="Pfam" id="PF13520">
    <property type="entry name" value="AA_permease_2"/>
    <property type="match status" value="1"/>
</dbReference>
<evidence type="ECO:0000256" key="2">
    <source>
        <dbReference type="ARBA" id="ARBA00022692"/>
    </source>
</evidence>
<keyword evidence="3 5" id="KW-1133">Transmembrane helix</keyword>
<organism evidence="6 7">
    <name type="scientific">Polyplosphaeria fusca</name>
    <dbReference type="NCBI Taxonomy" id="682080"/>
    <lineage>
        <taxon>Eukaryota</taxon>
        <taxon>Fungi</taxon>
        <taxon>Dikarya</taxon>
        <taxon>Ascomycota</taxon>
        <taxon>Pezizomycotina</taxon>
        <taxon>Dothideomycetes</taxon>
        <taxon>Pleosporomycetidae</taxon>
        <taxon>Pleosporales</taxon>
        <taxon>Tetraplosphaeriaceae</taxon>
        <taxon>Polyplosphaeria</taxon>
    </lineage>
</organism>
<comment type="caution">
    <text evidence="6">The sequence shown here is derived from an EMBL/GenBank/DDBJ whole genome shotgun (WGS) entry which is preliminary data.</text>
</comment>
<feature type="transmembrane region" description="Helical" evidence="5">
    <location>
        <begin position="294"/>
        <end position="315"/>
    </location>
</feature>
<keyword evidence="4 5" id="KW-0472">Membrane</keyword>
<dbReference type="GO" id="GO:0015179">
    <property type="term" value="F:L-amino acid transmembrane transporter activity"/>
    <property type="evidence" value="ECO:0007669"/>
    <property type="project" value="TreeGrafter"/>
</dbReference>
<feature type="transmembrane region" description="Helical" evidence="5">
    <location>
        <begin position="397"/>
        <end position="427"/>
    </location>
</feature>
<accession>A0A9P4V281</accession>
<dbReference type="OrthoDB" id="10062876at2759"/>
<dbReference type="AlphaFoldDB" id="A0A9P4V281"/>
<feature type="transmembrane region" description="Helical" evidence="5">
    <location>
        <begin position="251"/>
        <end position="274"/>
    </location>
</feature>
<comment type="subcellular location">
    <subcellularLocation>
        <location evidence="1">Membrane</location>
        <topology evidence="1">Multi-pass membrane protein</topology>
    </subcellularLocation>
</comment>
<feature type="transmembrane region" description="Helical" evidence="5">
    <location>
        <begin position="37"/>
        <end position="57"/>
    </location>
</feature>
<dbReference type="InterPro" id="IPR050598">
    <property type="entry name" value="AminoAcid_Transporter"/>
</dbReference>
<dbReference type="EMBL" id="ML996155">
    <property type="protein sequence ID" value="KAF2733873.1"/>
    <property type="molecule type" value="Genomic_DNA"/>
</dbReference>
<evidence type="ECO:0000256" key="1">
    <source>
        <dbReference type="ARBA" id="ARBA00004141"/>
    </source>
</evidence>
<dbReference type="Gene3D" id="1.20.1740.10">
    <property type="entry name" value="Amino acid/polyamine transporter I"/>
    <property type="match status" value="1"/>
</dbReference>
<dbReference type="Proteomes" id="UP000799444">
    <property type="component" value="Unassembled WGS sequence"/>
</dbReference>
<keyword evidence="2 5" id="KW-0812">Transmembrane</keyword>
<feature type="non-terminal residue" evidence="6">
    <location>
        <position position="476"/>
    </location>
</feature>
<evidence type="ECO:0000313" key="7">
    <source>
        <dbReference type="Proteomes" id="UP000799444"/>
    </source>
</evidence>